<feature type="region of interest" description="Disordered" evidence="1">
    <location>
        <begin position="23"/>
        <end position="43"/>
    </location>
</feature>
<dbReference type="EMBL" id="MU859072">
    <property type="protein sequence ID" value="KAK3955814.1"/>
    <property type="molecule type" value="Genomic_DNA"/>
</dbReference>
<reference evidence="2" key="2">
    <citation type="submission" date="2023-06" db="EMBL/GenBank/DDBJ databases">
        <authorList>
            <consortium name="Lawrence Berkeley National Laboratory"/>
            <person name="Mondo S.J."/>
            <person name="Hensen N."/>
            <person name="Bonometti L."/>
            <person name="Westerberg I."/>
            <person name="Brannstrom I.O."/>
            <person name="Guillou S."/>
            <person name="Cros-Aarteil S."/>
            <person name="Calhoun S."/>
            <person name="Haridas S."/>
            <person name="Kuo A."/>
            <person name="Pangilinan J."/>
            <person name="Riley R."/>
            <person name="Labutti K."/>
            <person name="Andreopoulos B."/>
            <person name="Lipzen A."/>
            <person name="Chen C."/>
            <person name="Yanf M."/>
            <person name="Daum C."/>
            <person name="Ng V."/>
            <person name="Clum A."/>
            <person name="Steindorff A."/>
            <person name="Ohm R."/>
            <person name="Martin F."/>
            <person name="Silar P."/>
            <person name="Natvig D."/>
            <person name="Lalanne C."/>
            <person name="Gautier V."/>
            <person name="Ament-Velasquez S.L."/>
            <person name="Kruys A."/>
            <person name="Hutchinson M.I."/>
            <person name="Powell A.J."/>
            <person name="Barry K."/>
            <person name="Miller A.N."/>
            <person name="Grigoriev I.V."/>
            <person name="Debuchy R."/>
            <person name="Gladieux P."/>
            <person name="Thoren M.H."/>
            <person name="Johannesson H."/>
        </authorList>
    </citation>
    <scope>NUCLEOTIDE SEQUENCE</scope>
    <source>
        <strain evidence="2">CBS 626.80</strain>
    </source>
</reference>
<feature type="compositionally biased region" description="Polar residues" evidence="1">
    <location>
        <begin position="499"/>
        <end position="512"/>
    </location>
</feature>
<feature type="compositionally biased region" description="Gly residues" evidence="1">
    <location>
        <begin position="545"/>
        <end position="556"/>
    </location>
</feature>
<gene>
    <name evidence="2" type="ORF">QBC32DRAFT_16750</name>
</gene>
<sequence length="704" mass="72987">MSFGPDYHLHGGYFDTGSNPSQTLSAGIFRPPASPADSNHNLGKSTGSLFSDMSMSNGTSPLQTPEQANAKRKRLGLGVRGGALNDHNMQVDGMNDGKAETGMADAGQTRYNLAGQLNATPTSGAVTANGRLEESMYSDLDYRRAAGSKRAHDDPDGPSSQMEGRVDSSAQDHNSANSSKWGFFGLQTIGSVMGKVWEFCKGGAFRGFQAGGGTGYEVNGSTVTPSVQATAVGQPGASEQREQPIHFAMEADQDTSMPPQETVITPMLPPVQEFVAPQAQEVSSPVPLPMSDYMPYAPEYHETSNPDSLTRPAVKRRQVTENQDDLNRNWVMVDENGNGGSPSPTPAVPSFSAAAMPSFGGASSGRATPGLRAPSSLRARTPGLSSSNATRRITAPSQRFTGGPSMLPRTRAPSRLSQHTVAPDVGAQELPSFGAPRSPVSNIPTPSFSTPTTTAAPVSRIPLPASAGGGPGSGGARPSFGSLNAAASNGRQSPAAFNGRQSPGLQSPSYANPTPFAFSSPAYQSSSASRPASRQSVRPASRQSVGGGGGGGGGSSSGPRRSLQAPIQLSSPAIPRPSSSSAAKVLKSPTNHHHRRGESSGAAAGSSHGSSVRPPSSMRRSRGLSLHGAFIEDGLKASPRPDGEAKHLAKKKVAAERDADANIDAFNEKLLQMIRQGKEALGTKVEVLDDRGAGNGGAWEDDEL</sequence>
<comment type="caution">
    <text evidence="2">The sequence shown here is derived from an EMBL/GenBank/DDBJ whole genome shotgun (WGS) entry which is preliminary data.</text>
</comment>
<name>A0AAN6P3L4_9PEZI</name>
<evidence type="ECO:0000256" key="1">
    <source>
        <dbReference type="SAM" id="MobiDB-lite"/>
    </source>
</evidence>
<accession>A0AAN6P3L4</accession>
<feature type="compositionally biased region" description="Low complexity" evidence="1">
    <location>
        <begin position="570"/>
        <end position="583"/>
    </location>
</feature>
<feature type="compositionally biased region" description="Polar residues" evidence="1">
    <location>
        <begin position="158"/>
        <end position="179"/>
    </location>
</feature>
<protein>
    <submittedName>
        <fullName evidence="2">Uncharacterized protein</fullName>
    </submittedName>
</protein>
<keyword evidence="3" id="KW-1185">Reference proteome</keyword>
<feature type="region of interest" description="Disordered" evidence="1">
    <location>
        <begin position="318"/>
        <end position="625"/>
    </location>
</feature>
<feature type="region of interest" description="Disordered" evidence="1">
    <location>
        <begin position="144"/>
        <end position="179"/>
    </location>
</feature>
<feature type="compositionally biased region" description="Basic and acidic residues" evidence="1">
    <location>
        <begin position="144"/>
        <end position="155"/>
    </location>
</feature>
<organism evidence="2 3">
    <name type="scientific">Pseudoneurospora amorphoporcata</name>
    <dbReference type="NCBI Taxonomy" id="241081"/>
    <lineage>
        <taxon>Eukaryota</taxon>
        <taxon>Fungi</taxon>
        <taxon>Dikarya</taxon>
        <taxon>Ascomycota</taxon>
        <taxon>Pezizomycotina</taxon>
        <taxon>Sordariomycetes</taxon>
        <taxon>Sordariomycetidae</taxon>
        <taxon>Sordariales</taxon>
        <taxon>Sordariaceae</taxon>
        <taxon>Pseudoneurospora</taxon>
    </lineage>
</organism>
<dbReference type="Proteomes" id="UP001303222">
    <property type="component" value="Unassembled WGS sequence"/>
</dbReference>
<reference evidence="2" key="1">
    <citation type="journal article" date="2023" name="Mol. Phylogenet. Evol.">
        <title>Genome-scale phylogeny and comparative genomics of the fungal order Sordariales.</title>
        <authorList>
            <person name="Hensen N."/>
            <person name="Bonometti L."/>
            <person name="Westerberg I."/>
            <person name="Brannstrom I.O."/>
            <person name="Guillou S."/>
            <person name="Cros-Aarteil S."/>
            <person name="Calhoun S."/>
            <person name="Haridas S."/>
            <person name="Kuo A."/>
            <person name="Mondo S."/>
            <person name="Pangilinan J."/>
            <person name="Riley R."/>
            <person name="LaButti K."/>
            <person name="Andreopoulos B."/>
            <person name="Lipzen A."/>
            <person name="Chen C."/>
            <person name="Yan M."/>
            <person name="Daum C."/>
            <person name="Ng V."/>
            <person name="Clum A."/>
            <person name="Steindorff A."/>
            <person name="Ohm R.A."/>
            <person name="Martin F."/>
            <person name="Silar P."/>
            <person name="Natvig D.O."/>
            <person name="Lalanne C."/>
            <person name="Gautier V."/>
            <person name="Ament-Velasquez S.L."/>
            <person name="Kruys A."/>
            <person name="Hutchinson M.I."/>
            <person name="Powell A.J."/>
            <person name="Barry K."/>
            <person name="Miller A.N."/>
            <person name="Grigoriev I.V."/>
            <person name="Debuchy R."/>
            <person name="Gladieux P."/>
            <person name="Hiltunen Thoren M."/>
            <person name="Johannesson H."/>
        </authorList>
    </citation>
    <scope>NUCLEOTIDE SEQUENCE</scope>
    <source>
        <strain evidence="2">CBS 626.80</strain>
    </source>
</reference>
<dbReference type="AlphaFoldDB" id="A0AAN6P3L4"/>
<feature type="compositionally biased region" description="Low complexity" evidence="1">
    <location>
        <begin position="444"/>
        <end position="457"/>
    </location>
</feature>
<feature type="compositionally biased region" description="Polar residues" evidence="1">
    <location>
        <begin position="383"/>
        <end position="400"/>
    </location>
</feature>
<feature type="compositionally biased region" description="Low complexity" evidence="1">
    <location>
        <begin position="599"/>
        <end position="625"/>
    </location>
</feature>
<evidence type="ECO:0000313" key="3">
    <source>
        <dbReference type="Proteomes" id="UP001303222"/>
    </source>
</evidence>
<proteinExistence type="predicted"/>
<feature type="compositionally biased region" description="Low complexity" evidence="1">
    <location>
        <begin position="519"/>
        <end position="544"/>
    </location>
</feature>
<evidence type="ECO:0000313" key="2">
    <source>
        <dbReference type="EMBL" id="KAK3955814.1"/>
    </source>
</evidence>